<dbReference type="EMBL" id="DXGC01000007">
    <property type="protein sequence ID" value="HIW90174.1"/>
    <property type="molecule type" value="Genomic_DNA"/>
</dbReference>
<evidence type="ECO:0000313" key="4">
    <source>
        <dbReference type="Proteomes" id="UP000824190"/>
    </source>
</evidence>
<comment type="caution">
    <text evidence="3">The sequence shown here is derived from an EMBL/GenBank/DDBJ whole genome shotgun (WGS) entry which is preliminary data.</text>
</comment>
<gene>
    <name evidence="3" type="ORF">H9870_00680</name>
</gene>
<evidence type="ECO:0000313" key="3">
    <source>
        <dbReference type="EMBL" id="HIW90174.1"/>
    </source>
</evidence>
<keyword evidence="2" id="KW-0732">Signal</keyword>
<evidence type="ECO:0000256" key="2">
    <source>
        <dbReference type="SAM" id="SignalP"/>
    </source>
</evidence>
<dbReference type="Proteomes" id="UP000824190">
    <property type="component" value="Unassembled WGS sequence"/>
</dbReference>
<accession>A0A9D1RM88</accession>
<reference evidence="3" key="1">
    <citation type="journal article" date="2021" name="PeerJ">
        <title>Extensive microbial diversity within the chicken gut microbiome revealed by metagenomics and culture.</title>
        <authorList>
            <person name="Gilroy R."/>
            <person name="Ravi A."/>
            <person name="Getino M."/>
            <person name="Pursley I."/>
            <person name="Horton D.L."/>
            <person name="Alikhan N.F."/>
            <person name="Baker D."/>
            <person name="Gharbi K."/>
            <person name="Hall N."/>
            <person name="Watson M."/>
            <person name="Adriaenssens E.M."/>
            <person name="Foster-Nyarko E."/>
            <person name="Jarju S."/>
            <person name="Secka A."/>
            <person name="Antonio M."/>
            <person name="Oren A."/>
            <person name="Chaudhuri R.R."/>
            <person name="La Ragione R."/>
            <person name="Hildebrand F."/>
            <person name="Pallen M.J."/>
        </authorList>
    </citation>
    <scope>NUCLEOTIDE SEQUENCE</scope>
    <source>
        <strain evidence="3">CHK32-1732</strain>
    </source>
</reference>
<feature type="compositionally biased region" description="Basic and acidic residues" evidence="1">
    <location>
        <begin position="195"/>
        <end position="221"/>
    </location>
</feature>
<sequence length="325" mass="34513">MTLSTLQKRTKSTGARLSAAAVALLAVTALTACGGDDSSDGDTTAAATTDAVASGAEGADSAAGAELSEVLQDYQTKAEELGYEDCMASPDPATGMTGLACFGTENPELDPFNLYDREEAGSGEEVAEKALETLLDADEIGSMTRETSGNYYRPVDGDDVAGTCTDTAQKCEKVIGDLGLEIGLLDGALSEEEREERAAEESDRIAEEERAKAEKEEAERQEELQTYSGWDDLDAAKEQLSAWGVSCSEDSDREGEVAFCKLDSVVVAYDTGIDELEEEGLFREVDRDTMVSVSDDDWTVMCSPGADDVCDLVAEKTGKSVKDEV</sequence>
<evidence type="ECO:0000256" key="1">
    <source>
        <dbReference type="SAM" id="MobiDB-lite"/>
    </source>
</evidence>
<feature type="region of interest" description="Disordered" evidence="1">
    <location>
        <begin position="190"/>
        <end position="221"/>
    </location>
</feature>
<reference evidence="3" key="2">
    <citation type="submission" date="2021-04" db="EMBL/GenBank/DDBJ databases">
        <authorList>
            <person name="Gilroy R."/>
        </authorList>
    </citation>
    <scope>NUCLEOTIDE SEQUENCE</scope>
    <source>
        <strain evidence="3">CHK32-1732</strain>
    </source>
</reference>
<feature type="signal peptide" evidence="2">
    <location>
        <begin position="1"/>
        <end position="34"/>
    </location>
</feature>
<proteinExistence type="predicted"/>
<feature type="chain" id="PRO_5039148351" evidence="2">
    <location>
        <begin position="35"/>
        <end position="325"/>
    </location>
</feature>
<protein>
    <submittedName>
        <fullName evidence="3">Uncharacterized protein</fullName>
    </submittedName>
</protein>
<dbReference type="AlphaFoldDB" id="A0A9D1RM88"/>
<name>A0A9D1RM88_9CORY</name>
<organism evidence="3 4">
    <name type="scientific">Candidatus Corynebacterium avicola</name>
    <dbReference type="NCBI Taxonomy" id="2838527"/>
    <lineage>
        <taxon>Bacteria</taxon>
        <taxon>Bacillati</taxon>
        <taxon>Actinomycetota</taxon>
        <taxon>Actinomycetes</taxon>
        <taxon>Mycobacteriales</taxon>
        <taxon>Corynebacteriaceae</taxon>
        <taxon>Corynebacterium</taxon>
    </lineage>
</organism>